<reference evidence="2" key="1">
    <citation type="journal article" date="2019" name="bioRxiv">
        <title>The Genome of the Zebra Mussel, Dreissena polymorpha: A Resource for Invasive Species Research.</title>
        <authorList>
            <person name="McCartney M.A."/>
            <person name="Auch B."/>
            <person name="Kono T."/>
            <person name="Mallez S."/>
            <person name="Zhang Y."/>
            <person name="Obille A."/>
            <person name="Becker A."/>
            <person name="Abrahante J.E."/>
            <person name="Garbe J."/>
            <person name="Badalamenti J.P."/>
            <person name="Herman A."/>
            <person name="Mangelson H."/>
            <person name="Liachko I."/>
            <person name="Sullivan S."/>
            <person name="Sone E.D."/>
            <person name="Koren S."/>
            <person name="Silverstein K.A.T."/>
            <person name="Beckman K.B."/>
            <person name="Gohl D.M."/>
        </authorList>
    </citation>
    <scope>NUCLEOTIDE SEQUENCE</scope>
    <source>
        <strain evidence="2">Duluth1</strain>
        <tissue evidence="2">Whole animal</tissue>
    </source>
</reference>
<keyword evidence="1" id="KW-1133">Transmembrane helix</keyword>
<sequence>MNPLDASLIFTILVSIPKTHVVCDTETVCSITVMWSPISRKWFLNHSDAVFVCLAVFLARFTGIFVIYSVLGHVAYRSGLDISDFQQSGIEALFGCHI</sequence>
<dbReference type="Proteomes" id="UP000828390">
    <property type="component" value="Unassembled WGS sequence"/>
</dbReference>
<comment type="caution">
    <text evidence="2">The sequence shown here is derived from an EMBL/GenBank/DDBJ whole genome shotgun (WGS) entry which is preliminary data.</text>
</comment>
<keyword evidence="3" id="KW-1185">Reference proteome</keyword>
<keyword evidence="1" id="KW-0472">Membrane</keyword>
<protein>
    <submittedName>
        <fullName evidence="2">Uncharacterized protein</fullName>
    </submittedName>
</protein>
<reference evidence="2" key="2">
    <citation type="submission" date="2020-11" db="EMBL/GenBank/DDBJ databases">
        <authorList>
            <person name="McCartney M.A."/>
            <person name="Auch B."/>
            <person name="Kono T."/>
            <person name="Mallez S."/>
            <person name="Becker A."/>
            <person name="Gohl D.M."/>
            <person name="Silverstein K.A.T."/>
            <person name="Koren S."/>
            <person name="Bechman K.B."/>
            <person name="Herman A."/>
            <person name="Abrahante J.E."/>
            <person name="Garbe J."/>
        </authorList>
    </citation>
    <scope>NUCLEOTIDE SEQUENCE</scope>
    <source>
        <strain evidence="2">Duluth1</strain>
        <tissue evidence="2">Whole animal</tissue>
    </source>
</reference>
<feature type="transmembrane region" description="Helical" evidence="1">
    <location>
        <begin position="49"/>
        <end position="71"/>
    </location>
</feature>
<organism evidence="2 3">
    <name type="scientific">Dreissena polymorpha</name>
    <name type="common">Zebra mussel</name>
    <name type="synonym">Mytilus polymorpha</name>
    <dbReference type="NCBI Taxonomy" id="45954"/>
    <lineage>
        <taxon>Eukaryota</taxon>
        <taxon>Metazoa</taxon>
        <taxon>Spiralia</taxon>
        <taxon>Lophotrochozoa</taxon>
        <taxon>Mollusca</taxon>
        <taxon>Bivalvia</taxon>
        <taxon>Autobranchia</taxon>
        <taxon>Heteroconchia</taxon>
        <taxon>Euheterodonta</taxon>
        <taxon>Imparidentia</taxon>
        <taxon>Neoheterodontei</taxon>
        <taxon>Myida</taxon>
        <taxon>Dreissenoidea</taxon>
        <taxon>Dreissenidae</taxon>
        <taxon>Dreissena</taxon>
    </lineage>
</organism>
<accession>A0A9D4D8N1</accession>
<evidence type="ECO:0000256" key="1">
    <source>
        <dbReference type="SAM" id="Phobius"/>
    </source>
</evidence>
<gene>
    <name evidence="2" type="ORF">DPMN_047776</name>
</gene>
<evidence type="ECO:0000313" key="2">
    <source>
        <dbReference type="EMBL" id="KAH3741058.1"/>
    </source>
</evidence>
<evidence type="ECO:0000313" key="3">
    <source>
        <dbReference type="Proteomes" id="UP000828390"/>
    </source>
</evidence>
<dbReference type="AlphaFoldDB" id="A0A9D4D8N1"/>
<name>A0A9D4D8N1_DREPO</name>
<keyword evidence="1" id="KW-0812">Transmembrane</keyword>
<proteinExistence type="predicted"/>
<dbReference type="EMBL" id="JAIWYP010000011">
    <property type="protein sequence ID" value="KAH3741058.1"/>
    <property type="molecule type" value="Genomic_DNA"/>
</dbReference>